<reference evidence="3" key="1">
    <citation type="submission" date="2019-05" db="EMBL/GenBank/DDBJ databases">
        <title>Complete genome sequencing of Absiella argi strain JCM 30884.</title>
        <authorList>
            <person name="Sakamoto M."/>
            <person name="Murakami T."/>
            <person name="Mori H."/>
        </authorList>
    </citation>
    <scope>NUCLEOTIDE SEQUENCE [LARGE SCALE GENOMIC DNA]</scope>
    <source>
        <strain evidence="3">JCM 30884</strain>
    </source>
</reference>
<dbReference type="PROSITE" id="PS51186">
    <property type="entry name" value="GNAT"/>
    <property type="match status" value="1"/>
</dbReference>
<dbReference type="PANTHER" id="PTHR43792:SF1">
    <property type="entry name" value="N-ACETYLTRANSFERASE DOMAIN-CONTAINING PROTEIN"/>
    <property type="match status" value="1"/>
</dbReference>
<dbReference type="KEGG" id="aarg:Aargi30884_05610"/>
<dbReference type="Proteomes" id="UP000464754">
    <property type="component" value="Chromosome"/>
</dbReference>
<dbReference type="RefSeq" id="WP_115714875.1">
    <property type="nucleotide sequence ID" value="NZ_AP019695.1"/>
</dbReference>
<dbReference type="InterPro" id="IPR000182">
    <property type="entry name" value="GNAT_dom"/>
</dbReference>
<evidence type="ECO:0000259" key="1">
    <source>
        <dbReference type="PROSITE" id="PS51186"/>
    </source>
</evidence>
<dbReference type="AlphaFoldDB" id="A0A6N4TFG6"/>
<proteinExistence type="predicted"/>
<dbReference type="GO" id="GO:0016747">
    <property type="term" value="F:acyltransferase activity, transferring groups other than amino-acyl groups"/>
    <property type="evidence" value="ECO:0007669"/>
    <property type="project" value="InterPro"/>
</dbReference>
<accession>A0A6N4TFG6</accession>
<dbReference type="Gene3D" id="3.40.630.30">
    <property type="match status" value="1"/>
</dbReference>
<gene>
    <name evidence="2" type="ORF">Aargi30884_05610</name>
</gene>
<name>A0A6N4TFG6_9FIRM</name>
<keyword evidence="3" id="KW-1185">Reference proteome</keyword>
<evidence type="ECO:0000313" key="2">
    <source>
        <dbReference type="EMBL" id="BBK21658.1"/>
    </source>
</evidence>
<organism evidence="2 3">
    <name type="scientific">Amedibacterium intestinale</name>
    <dbReference type="NCBI Taxonomy" id="2583452"/>
    <lineage>
        <taxon>Bacteria</taxon>
        <taxon>Bacillati</taxon>
        <taxon>Bacillota</taxon>
        <taxon>Erysipelotrichia</taxon>
        <taxon>Erysipelotrichales</taxon>
        <taxon>Erysipelotrichaceae</taxon>
        <taxon>Amedibacterium</taxon>
    </lineage>
</organism>
<dbReference type="EMBL" id="AP019695">
    <property type="protein sequence ID" value="BBK21658.1"/>
    <property type="molecule type" value="Genomic_DNA"/>
</dbReference>
<feature type="domain" description="N-acetyltransferase" evidence="1">
    <location>
        <begin position="8"/>
        <end position="164"/>
    </location>
</feature>
<dbReference type="InterPro" id="IPR016181">
    <property type="entry name" value="Acyl_CoA_acyltransferase"/>
</dbReference>
<dbReference type="InterPro" id="IPR051531">
    <property type="entry name" value="N-acetyltransferase"/>
</dbReference>
<evidence type="ECO:0000313" key="3">
    <source>
        <dbReference type="Proteomes" id="UP000464754"/>
    </source>
</evidence>
<dbReference type="SUPFAM" id="SSF55729">
    <property type="entry name" value="Acyl-CoA N-acyltransferases (Nat)"/>
    <property type="match status" value="1"/>
</dbReference>
<dbReference type="PANTHER" id="PTHR43792">
    <property type="entry name" value="GNAT FAMILY, PUTATIVE (AFU_ORTHOLOGUE AFUA_3G00765)-RELATED-RELATED"/>
    <property type="match status" value="1"/>
</dbReference>
<protein>
    <recommendedName>
        <fullName evidence="1">N-acetyltransferase domain-containing protein</fullName>
    </recommendedName>
</protein>
<dbReference type="Pfam" id="PF13302">
    <property type="entry name" value="Acetyltransf_3"/>
    <property type="match status" value="1"/>
</dbReference>
<sequence length="171" mass="20102">MYTQTERLLLRSPSKEDKDDFFDIVSDRQTCLDDGGYEPYLKKDTKFEKDYDRIVKEVQERIFVELKENNKMIAALHIMHTSKKDCMEIGFCMNKSYRRKGYMEEALRALISLLDKQSDITTLSANAYSYNLASNNLLKKIGFKEIANRTSTQMHPFLGEITILYYELHLK</sequence>